<dbReference type="EMBL" id="JASJQH010000427">
    <property type="protein sequence ID" value="KAK9764449.1"/>
    <property type="molecule type" value="Genomic_DNA"/>
</dbReference>
<keyword evidence="4" id="KW-1185">Reference proteome</keyword>
<dbReference type="PANTHER" id="PTHR21329">
    <property type="entry name" value="PHOSPHATIDYLINOSITOL N-ACETYLGLUCOSAMINYLTRANSFERASE SUBUNIT Q-RELATED"/>
    <property type="match status" value="1"/>
</dbReference>
<sequence>MNSGLAVSKIFWPTHVCDEKTKSGFLVGWNVRSFTACVAAVIHDVELPSLEKFLGNLSSESYSEYDTMLDLCKVPPSVIGVFMSMDENEEDPNGILNDKGIIEKKQTANLWVTIQMQKNLMPTLRSVYCCGYRYHSLSSEIIFFKRPDPSHLQHLSNQPLDLDISKYIERDGDANTKASKDVNVDNEIAQITKKAKNFMLPNKRGTHPNENSGDDDMDVVLNQINSSFDIERCIKRRCPKKASLTRRGRPFIWMSSVFRVLDSWVSVFVTIASKVLTLVFAQPLWVVLFIARVLAELFLTLLNLHLPKWCLNGASLKDLTATGQQIDLRLRLACFWPWQYSTLRKKRWSDSDITRAHYINFYNSMWLVANDIMFGVAVGTFLINNSVEVTRFLMENLDHYTISSLELLMVWLMGWPAGLKLNSELDKFLGELFLWLIHLWSVCIVPMRPLIPAVIAVIGLFGVFGCSMILALMIDLLSLLTLHIYWFYLVAARIYNWQFSVLYSLFNLFRGKKYNPLRNRTDSCDYGLDQLLIGTILFTLLTFLFPTIVVYYLTFLTGRLGVVFLQIGFGMLLALLNHFPIFAIMLRILDPEKLPGGLKLDICDSNYILRRKKPFSLILDRLKQTFKSPRQRTKSRASNSRANREKSVKDGNHTLQAPKPVSLTSYHRERVSEPSNLDIRYRGKQRTYSSVVSNERVASPPSSHPKKITYLFVRNMPIPIMSVFFQYSLLLKEMRSHYLSLYVLRCLLTGEMIKPVPKLQYPMLPERRQSLKHFWSFLQGNLNFYRSRKEHTSE</sequence>
<dbReference type="InterPro" id="IPR007720">
    <property type="entry name" value="PigQ/GPI1"/>
</dbReference>
<keyword evidence="2" id="KW-0472">Membrane</keyword>
<dbReference type="Pfam" id="PF05024">
    <property type="entry name" value="Gpi1"/>
    <property type="match status" value="1"/>
</dbReference>
<keyword evidence="2" id="KW-1133">Transmembrane helix</keyword>
<feature type="transmembrane region" description="Helical" evidence="2">
    <location>
        <begin position="530"/>
        <end position="553"/>
    </location>
</feature>
<protein>
    <submittedName>
        <fullName evidence="3">Pig-Q</fullName>
    </submittedName>
</protein>
<name>A0ABR2WSE7_9FUNG</name>
<feature type="transmembrane region" description="Helical" evidence="2">
    <location>
        <begin position="251"/>
        <end position="272"/>
    </location>
</feature>
<proteinExistence type="predicted"/>
<evidence type="ECO:0000313" key="4">
    <source>
        <dbReference type="Proteomes" id="UP001479436"/>
    </source>
</evidence>
<keyword evidence="2" id="KW-0812">Transmembrane</keyword>
<evidence type="ECO:0000256" key="2">
    <source>
        <dbReference type="SAM" id="Phobius"/>
    </source>
</evidence>
<feature type="transmembrane region" description="Helical" evidence="2">
    <location>
        <begin position="454"/>
        <end position="474"/>
    </location>
</feature>
<accession>A0ABR2WSE7</accession>
<dbReference type="Proteomes" id="UP001479436">
    <property type="component" value="Unassembled WGS sequence"/>
</dbReference>
<reference evidence="3 4" key="1">
    <citation type="submission" date="2023-04" db="EMBL/GenBank/DDBJ databases">
        <title>Genome of Basidiobolus ranarum AG-B5.</title>
        <authorList>
            <person name="Stajich J.E."/>
            <person name="Carter-House D."/>
            <person name="Gryganskyi A."/>
        </authorList>
    </citation>
    <scope>NUCLEOTIDE SEQUENCE [LARGE SCALE GENOMIC DNA]</scope>
    <source>
        <strain evidence="3 4">AG-B5</strain>
    </source>
</reference>
<evidence type="ECO:0000313" key="3">
    <source>
        <dbReference type="EMBL" id="KAK9764449.1"/>
    </source>
</evidence>
<feature type="transmembrane region" description="Helical" evidence="2">
    <location>
        <begin position="565"/>
        <end position="589"/>
    </location>
</feature>
<feature type="transmembrane region" description="Helical" evidence="2">
    <location>
        <begin position="284"/>
        <end position="306"/>
    </location>
</feature>
<comment type="caution">
    <text evidence="3">The sequence shown here is derived from an EMBL/GenBank/DDBJ whole genome shotgun (WGS) entry which is preliminary data.</text>
</comment>
<feature type="transmembrane region" description="Helical" evidence="2">
    <location>
        <begin position="397"/>
        <end position="416"/>
    </location>
</feature>
<evidence type="ECO:0000256" key="1">
    <source>
        <dbReference type="SAM" id="MobiDB-lite"/>
    </source>
</evidence>
<gene>
    <name evidence="3" type="primary">gpi1</name>
    <name evidence="3" type="ORF">K7432_008033</name>
</gene>
<feature type="region of interest" description="Disordered" evidence="1">
    <location>
        <begin position="627"/>
        <end position="659"/>
    </location>
</feature>
<feature type="transmembrane region" description="Helical" evidence="2">
    <location>
        <begin position="365"/>
        <end position="385"/>
    </location>
</feature>
<dbReference type="PANTHER" id="PTHR21329:SF3">
    <property type="entry name" value="PHOSPHATIDYLINOSITOL N-ACETYLGLUCOSAMINYLTRANSFERASE SUBUNIT Q"/>
    <property type="match status" value="1"/>
</dbReference>
<organism evidence="3 4">
    <name type="scientific">Basidiobolus ranarum</name>
    <dbReference type="NCBI Taxonomy" id="34480"/>
    <lineage>
        <taxon>Eukaryota</taxon>
        <taxon>Fungi</taxon>
        <taxon>Fungi incertae sedis</taxon>
        <taxon>Zoopagomycota</taxon>
        <taxon>Entomophthoromycotina</taxon>
        <taxon>Basidiobolomycetes</taxon>
        <taxon>Basidiobolales</taxon>
        <taxon>Basidiobolaceae</taxon>
        <taxon>Basidiobolus</taxon>
    </lineage>
</organism>
<feature type="compositionally biased region" description="Basic and acidic residues" evidence="1">
    <location>
        <begin position="642"/>
        <end position="652"/>
    </location>
</feature>
<feature type="transmembrane region" description="Helical" evidence="2">
    <location>
        <begin position="486"/>
        <end position="509"/>
    </location>
</feature>